<dbReference type="CDD" id="cd02000">
    <property type="entry name" value="TPP_E1_PDC_ADC_BCADC"/>
    <property type="match status" value="1"/>
</dbReference>
<dbReference type="Proteomes" id="UP000605897">
    <property type="component" value="Unassembled WGS sequence"/>
</dbReference>
<dbReference type="InterPro" id="IPR029061">
    <property type="entry name" value="THDP-binding"/>
</dbReference>
<reference evidence="6" key="1">
    <citation type="journal article" date="2019" name="Int. J. Syst. Evol. Microbiol.">
        <title>The Global Catalogue of Microorganisms (GCM) 10K type strain sequencing project: providing services to taxonomists for standard genome sequencing and annotation.</title>
        <authorList>
            <consortium name="The Broad Institute Genomics Platform"/>
            <consortium name="The Broad Institute Genome Sequencing Center for Infectious Disease"/>
            <person name="Wu L."/>
            <person name="Ma J."/>
        </authorList>
    </citation>
    <scope>NUCLEOTIDE SEQUENCE [LARGE SCALE GENOMIC DNA]</scope>
    <source>
        <strain evidence="6">CGMCC 4.7677</strain>
    </source>
</reference>
<dbReference type="PANTHER" id="PTHR11516:SF60">
    <property type="entry name" value="PYRUVATE DEHYDROGENASE E1 COMPONENT SUBUNIT ALPHA"/>
    <property type="match status" value="1"/>
</dbReference>
<dbReference type="RefSeq" id="WP_191243671.1">
    <property type="nucleotide sequence ID" value="NZ_BNAU01000001.1"/>
</dbReference>
<evidence type="ECO:0000259" key="4">
    <source>
        <dbReference type="Pfam" id="PF00676"/>
    </source>
</evidence>
<dbReference type="InterPro" id="IPR001017">
    <property type="entry name" value="DH_E1"/>
</dbReference>
<dbReference type="Pfam" id="PF00676">
    <property type="entry name" value="E1_dh"/>
    <property type="match status" value="1"/>
</dbReference>
<evidence type="ECO:0000313" key="5">
    <source>
        <dbReference type="EMBL" id="GHE84347.1"/>
    </source>
</evidence>
<proteinExistence type="predicted"/>
<sequence>MLTPELKILIYRTMYQVQQWEKKLLQFLDDGLVSGFYHAGRGHEALEVASMLALRQDDYLLYDHRGCGHMIAKGMDMVSLYGDFLANDKGSTKGLGAGIVHIADPDRGVLGQSGTLGGGHVLAAGAGLSIKLRGTDQVVVNFFGDGAANRGTFHEGANAAGAWKLPVIYIVQNNGWAISTPVDKVTAVKSFAERAAGYGMRGVSIDGMDPFAVYEATVSAVEQARRGGGPTLIEGKVVRFRGHFEGDPGTYRPEEELAQGKAQDPVITTRARLIAEKTADEQQLTALEEEVNAEVDAAAAEALTGTMPGRERLAEGAYA</sequence>
<dbReference type="EMBL" id="BNAU01000001">
    <property type="protein sequence ID" value="GHE84347.1"/>
    <property type="molecule type" value="Genomic_DNA"/>
</dbReference>
<dbReference type="PANTHER" id="PTHR11516">
    <property type="entry name" value="PYRUVATE DEHYDROGENASE E1 COMPONENT, ALPHA SUBUNIT BACTERIAL AND ORGANELLAR"/>
    <property type="match status" value="1"/>
</dbReference>
<evidence type="ECO:0000256" key="1">
    <source>
        <dbReference type="ARBA" id="ARBA00001964"/>
    </source>
</evidence>
<accession>A0ABQ3IJ69</accession>
<name>A0ABQ3IJ69_9PSEU</name>
<protein>
    <submittedName>
        <fullName evidence="5">Pyruvate dehydrogenase E1 component subunit alpha</fullName>
    </submittedName>
</protein>
<organism evidence="5 6">
    <name type="scientific">Amycolatopsis deserti</name>
    <dbReference type="NCBI Taxonomy" id="185696"/>
    <lineage>
        <taxon>Bacteria</taxon>
        <taxon>Bacillati</taxon>
        <taxon>Actinomycetota</taxon>
        <taxon>Actinomycetes</taxon>
        <taxon>Pseudonocardiales</taxon>
        <taxon>Pseudonocardiaceae</taxon>
        <taxon>Amycolatopsis</taxon>
    </lineage>
</organism>
<evidence type="ECO:0000256" key="3">
    <source>
        <dbReference type="ARBA" id="ARBA00023052"/>
    </source>
</evidence>
<dbReference type="Gene3D" id="3.40.50.970">
    <property type="match status" value="1"/>
</dbReference>
<comment type="cofactor">
    <cofactor evidence="1">
        <name>thiamine diphosphate</name>
        <dbReference type="ChEBI" id="CHEBI:58937"/>
    </cofactor>
</comment>
<evidence type="ECO:0000313" key="6">
    <source>
        <dbReference type="Proteomes" id="UP000605897"/>
    </source>
</evidence>
<gene>
    <name evidence="5" type="primary">acoA</name>
    <name evidence="5" type="ORF">GCM10017786_14990</name>
</gene>
<dbReference type="InterPro" id="IPR050642">
    <property type="entry name" value="PDH_E1_Alpha_Subunit"/>
</dbReference>
<comment type="caution">
    <text evidence="5">The sequence shown here is derived from an EMBL/GenBank/DDBJ whole genome shotgun (WGS) entry which is preliminary data.</text>
</comment>
<keyword evidence="5" id="KW-0670">Pyruvate</keyword>
<dbReference type="SUPFAM" id="SSF52518">
    <property type="entry name" value="Thiamin diphosphate-binding fold (THDP-binding)"/>
    <property type="match status" value="1"/>
</dbReference>
<keyword evidence="2" id="KW-0560">Oxidoreductase</keyword>
<evidence type="ECO:0000256" key="2">
    <source>
        <dbReference type="ARBA" id="ARBA00023002"/>
    </source>
</evidence>
<keyword evidence="6" id="KW-1185">Reference proteome</keyword>
<keyword evidence="3" id="KW-0786">Thiamine pyrophosphate</keyword>
<feature type="domain" description="Dehydrogenase E1 component" evidence="4">
    <location>
        <begin position="18"/>
        <end position="303"/>
    </location>
</feature>